<keyword evidence="1" id="KW-1133">Transmembrane helix</keyword>
<dbReference type="Pfam" id="PF07670">
    <property type="entry name" value="Gate"/>
    <property type="match status" value="2"/>
</dbReference>
<feature type="transmembrane region" description="Helical" evidence="1">
    <location>
        <begin position="124"/>
        <end position="142"/>
    </location>
</feature>
<organism evidence="3 4">
    <name type="scientific">Odoribacter laneus YIT 12061</name>
    <dbReference type="NCBI Taxonomy" id="742817"/>
    <lineage>
        <taxon>Bacteria</taxon>
        <taxon>Pseudomonadati</taxon>
        <taxon>Bacteroidota</taxon>
        <taxon>Bacteroidia</taxon>
        <taxon>Bacteroidales</taxon>
        <taxon>Odoribacteraceae</taxon>
        <taxon>Odoribacter</taxon>
    </lineage>
</organism>
<feature type="transmembrane region" description="Helical" evidence="1">
    <location>
        <begin position="170"/>
        <end position="191"/>
    </location>
</feature>
<protein>
    <recommendedName>
        <fullName evidence="2">Nucleoside transporter/FeoB GTPase Gate domain-containing protein</fullName>
    </recommendedName>
</protein>
<dbReference type="Proteomes" id="UP000004892">
    <property type="component" value="Unassembled WGS sequence"/>
</dbReference>
<gene>
    <name evidence="3" type="ORF">HMPREF9449_01442</name>
</gene>
<dbReference type="PATRIC" id="fig|742817.3.peg.1531"/>
<sequence>MIKERIFGCIKKALPVALRTSCWFLKIMLPVSFFVMLLSYFNILPYISSFATPLFTYLGLPGDAALVFVTSIFTNIYTVIALITTLDFTVREGVILAVMCLISHGFIIETLVQQKTGSTALRMIGVRLAGSLIAAFALNGILPAMPEALSSTEAVEPGFSAAFFHWLESSLWLCVKIFGIIISLMIIQRLLEEFGVLKALSRLFAPLMNLFGLTASASFLWILGNTVGLAYGSAIMMDYAKLGKLEKKEADLLNHHLAVSHSQVEDPLLFMVIGLPVWWLIIPRLILAILVVWERKLEWRIKYIYTSRHPEAVSL</sequence>
<evidence type="ECO:0000313" key="4">
    <source>
        <dbReference type="Proteomes" id="UP000004892"/>
    </source>
</evidence>
<keyword evidence="4" id="KW-1185">Reference proteome</keyword>
<proteinExistence type="predicted"/>
<accession>H1DGQ6</accession>
<name>H1DGQ6_9BACT</name>
<dbReference type="RefSeq" id="WP_009136590.1">
    <property type="nucleotide sequence ID" value="NZ_JH594596.1"/>
</dbReference>
<dbReference type="STRING" id="742817.HMPREF9449_01442"/>
<dbReference type="HOGENOM" id="CLU_062018_1_0_10"/>
<dbReference type="InterPro" id="IPR011642">
    <property type="entry name" value="Gate_dom"/>
</dbReference>
<reference evidence="3 4" key="1">
    <citation type="submission" date="2012-01" db="EMBL/GenBank/DDBJ databases">
        <title>The Genome Sequence of Odoribacter laneus YIT 12061.</title>
        <authorList>
            <consortium name="The Broad Institute Genome Sequencing Platform"/>
            <person name="Earl A."/>
            <person name="Ward D."/>
            <person name="Feldgarden M."/>
            <person name="Gevers D."/>
            <person name="Morotomi M."/>
            <person name="Young S.K."/>
            <person name="Zeng Q."/>
            <person name="Gargeya S."/>
            <person name="Fitzgerald M."/>
            <person name="Haas B."/>
            <person name="Abouelleil A."/>
            <person name="Alvarado L."/>
            <person name="Arachchi H.M."/>
            <person name="Berlin A."/>
            <person name="Chapman S.B."/>
            <person name="Gearin G."/>
            <person name="Goldberg J."/>
            <person name="Griggs A."/>
            <person name="Gujja S."/>
            <person name="Hansen M."/>
            <person name="Heiman D."/>
            <person name="Howarth C."/>
            <person name="Larimer J."/>
            <person name="Lui A."/>
            <person name="MacDonald P.J.P."/>
            <person name="McCowen C."/>
            <person name="Montmayeur A."/>
            <person name="Murphy C."/>
            <person name="Neiman D."/>
            <person name="Pearson M."/>
            <person name="Priest M."/>
            <person name="Roberts A."/>
            <person name="Saif S."/>
            <person name="Shea T."/>
            <person name="Sisk P."/>
            <person name="Stolte C."/>
            <person name="Sykes S."/>
            <person name="Wortman J."/>
            <person name="Nusbaum C."/>
            <person name="Birren B."/>
        </authorList>
    </citation>
    <scope>NUCLEOTIDE SEQUENCE [LARGE SCALE GENOMIC DNA]</scope>
    <source>
        <strain evidence="3 4">YIT 12061</strain>
    </source>
</reference>
<dbReference type="EMBL" id="ADMC01000022">
    <property type="protein sequence ID" value="EHP47589.1"/>
    <property type="molecule type" value="Genomic_DNA"/>
</dbReference>
<evidence type="ECO:0000256" key="1">
    <source>
        <dbReference type="SAM" id="Phobius"/>
    </source>
</evidence>
<feature type="transmembrane region" description="Helical" evidence="1">
    <location>
        <begin position="268"/>
        <end position="293"/>
    </location>
</feature>
<dbReference type="GeneID" id="98069015"/>
<dbReference type="AlphaFoldDB" id="H1DGQ6"/>
<dbReference type="eggNOG" id="COG0370">
    <property type="taxonomic scope" value="Bacteria"/>
</dbReference>
<comment type="caution">
    <text evidence="3">The sequence shown here is derived from an EMBL/GenBank/DDBJ whole genome shotgun (WGS) entry which is preliminary data.</text>
</comment>
<evidence type="ECO:0000313" key="3">
    <source>
        <dbReference type="EMBL" id="EHP47589.1"/>
    </source>
</evidence>
<evidence type="ECO:0000259" key="2">
    <source>
        <dbReference type="Pfam" id="PF07670"/>
    </source>
</evidence>
<keyword evidence="1" id="KW-0472">Membrane</keyword>
<feature type="transmembrane region" description="Helical" evidence="1">
    <location>
        <begin position="23"/>
        <end position="43"/>
    </location>
</feature>
<feature type="domain" description="Nucleoside transporter/FeoB GTPase Gate" evidence="2">
    <location>
        <begin position="175"/>
        <end position="239"/>
    </location>
</feature>
<feature type="transmembrane region" description="Helical" evidence="1">
    <location>
        <begin position="203"/>
        <end position="223"/>
    </location>
</feature>
<feature type="domain" description="Nucleoside transporter/FeoB GTPase Gate" evidence="2">
    <location>
        <begin position="24"/>
        <end position="103"/>
    </location>
</feature>
<feature type="transmembrane region" description="Helical" evidence="1">
    <location>
        <begin position="64"/>
        <end position="88"/>
    </location>
</feature>
<keyword evidence="1" id="KW-0812">Transmembrane</keyword>